<evidence type="ECO:0000313" key="2">
    <source>
        <dbReference type="Proteomes" id="UP001626603"/>
    </source>
</evidence>
<evidence type="ECO:0000313" key="1">
    <source>
        <dbReference type="EMBL" id="WOX56550.1"/>
    </source>
</evidence>
<protein>
    <submittedName>
        <fullName evidence="1">Uncharacterized protein</fullName>
    </submittedName>
</protein>
<accession>A0ABD8ABI4</accession>
<dbReference type="AlphaFoldDB" id="A0ABD8ABI4"/>
<keyword evidence="2" id="KW-1185">Reference proteome</keyword>
<organism evidence="1 2">
    <name type="scientific">Methanoculleus palmolei</name>
    <dbReference type="NCBI Taxonomy" id="72612"/>
    <lineage>
        <taxon>Archaea</taxon>
        <taxon>Methanobacteriati</taxon>
        <taxon>Methanobacteriota</taxon>
        <taxon>Stenosarchaea group</taxon>
        <taxon>Methanomicrobia</taxon>
        <taxon>Methanomicrobiales</taxon>
        <taxon>Methanomicrobiaceae</taxon>
        <taxon>Methanoculleus</taxon>
    </lineage>
</organism>
<sequence length="128" mass="13767">MLVIGVLAFIGVVLLVATVVVAYTALVALITGIDGPPQALVVQKVPDAPPENASVIHLTDQDLKQHPVLDSAIRDANRNPDVQVSGVAPMTGIENLVLIESFGIDAREKDRPFLEYDGAYYLTRVLLH</sequence>
<gene>
    <name evidence="1" type="ORF">R6Y95_04245</name>
</gene>
<reference evidence="1 2" key="1">
    <citation type="submission" date="2023-10" db="EMBL/GenBank/DDBJ databases">
        <title>The complete genome sequence of Methanoculleus palmolei DSM 4273.</title>
        <authorList>
            <person name="Lai S.-J."/>
            <person name="You Y.-T."/>
            <person name="Chen S.-C."/>
        </authorList>
    </citation>
    <scope>NUCLEOTIDE SEQUENCE [LARGE SCALE GENOMIC DNA]</scope>
    <source>
        <strain evidence="1 2">DSM 4273</strain>
    </source>
</reference>
<proteinExistence type="predicted"/>
<dbReference type="Proteomes" id="UP001626603">
    <property type="component" value="Chromosome"/>
</dbReference>
<name>A0ABD8ABI4_9EURY</name>
<dbReference type="EMBL" id="CP137641">
    <property type="protein sequence ID" value="WOX56550.1"/>
    <property type="molecule type" value="Genomic_DNA"/>
</dbReference>